<keyword evidence="5" id="KW-0333">Golgi apparatus</keyword>
<keyword evidence="2" id="KW-0808">Transferase</keyword>
<keyword evidence="6" id="KW-0472">Membrane</keyword>
<accession>A0A941GVJ5</accession>
<protein>
    <submittedName>
        <fullName evidence="8">Sulfotransferase family 2 domain-containing protein</fullName>
    </submittedName>
</protein>
<keyword evidence="7" id="KW-0325">Glycoprotein</keyword>
<dbReference type="Pfam" id="PF03567">
    <property type="entry name" value="Sulfotransfer_2"/>
    <property type="match status" value="1"/>
</dbReference>
<evidence type="ECO:0000313" key="8">
    <source>
        <dbReference type="EMBL" id="MBR8826881.1"/>
    </source>
</evidence>
<dbReference type="InterPro" id="IPR005331">
    <property type="entry name" value="Sulfotransferase"/>
</dbReference>
<dbReference type="InterPro" id="IPR018011">
    <property type="entry name" value="Carb_sulfotrans_8-10"/>
</dbReference>
<dbReference type="EMBL" id="JADQBC010000013">
    <property type="protein sequence ID" value="MBR8826881.1"/>
    <property type="molecule type" value="Genomic_DNA"/>
</dbReference>
<keyword evidence="3" id="KW-0812">Transmembrane</keyword>
<evidence type="ECO:0000256" key="3">
    <source>
        <dbReference type="ARBA" id="ARBA00022692"/>
    </source>
</evidence>
<evidence type="ECO:0000256" key="5">
    <source>
        <dbReference type="ARBA" id="ARBA00023034"/>
    </source>
</evidence>
<evidence type="ECO:0000256" key="4">
    <source>
        <dbReference type="ARBA" id="ARBA00022989"/>
    </source>
</evidence>
<dbReference type="GO" id="GO:0008146">
    <property type="term" value="F:sulfotransferase activity"/>
    <property type="evidence" value="ECO:0007669"/>
    <property type="project" value="InterPro"/>
</dbReference>
<dbReference type="GO" id="GO:0016020">
    <property type="term" value="C:membrane"/>
    <property type="evidence" value="ECO:0007669"/>
    <property type="project" value="InterPro"/>
</dbReference>
<dbReference type="GO" id="GO:0016051">
    <property type="term" value="P:carbohydrate biosynthetic process"/>
    <property type="evidence" value="ECO:0007669"/>
    <property type="project" value="InterPro"/>
</dbReference>
<comment type="caution">
    <text evidence="8">The sequence shown here is derived from an EMBL/GenBank/DDBJ whole genome shotgun (WGS) entry which is preliminary data.</text>
</comment>
<gene>
    <name evidence="8" type="ORF">DSM107014_03080</name>
</gene>
<evidence type="ECO:0000313" key="9">
    <source>
        <dbReference type="Proteomes" id="UP000767446"/>
    </source>
</evidence>
<proteinExistence type="predicted"/>
<sequence>MIISHRHKFIFVHIYKTAGTSINDCLIKYGRMRERLLHDFDFTRRMIMVINKKFNLRWQDDGFSHILGLHNHSTAQEIKEYLGEQLFNQYFKFAFVRNPWDWQLSFYFFLKRIKTHQLYELANNYNFPEFLKIHLDSQPPLLLDFLTDSQGNIIVDKIGRLENIEQDFREIIQKIALDPNLLVLPQKNVSENRQRGYQSYYDQKSAALVAEYFQKDINYFQYTFE</sequence>
<evidence type="ECO:0000256" key="6">
    <source>
        <dbReference type="ARBA" id="ARBA00023136"/>
    </source>
</evidence>
<name>A0A941GVJ5_9CHRO</name>
<dbReference type="InterPro" id="IPR027417">
    <property type="entry name" value="P-loop_NTPase"/>
</dbReference>
<keyword evidence="4" id="KW-1133">Transmembrane helix</keyword>
<dbReference type="Gene3D" id="3.40.50.300">
    <property type="entry name" value="P-loop containing nucleotide triphosphate hydrolases"/>
    <property type="match status" value="1"/>
</dbReference>
<dbReference type="PANTHER" id="PTHR12137:SF54">
    <property type="entry name" value="CARBOHYDRATE SULFOTRANSFERASE"/>
    <property type="match status" value="1"/>
</dbReference>
<evidence type="ECO:0000256" key="1">
    <source>
        <dbReference type="ARBA" id="ARBA00004323"/>
    </source>
</evidence>
<evidence type="ECO:0000256" key="2">
    <source>
        <dbReference type="ARBA" id="ARBA00022679"/>
    </source>
</evidence>
<organism evidence="8 9">
    <name type="scientific">Gomphosphaeria aponina SAG 52.96 = DSM 107014</name>
    <dbReference type="NCBI Taxonomy" id="1521640"/>
    <lineage>
        <taxon>Bacteria</taxon>
        <taxon>Bacillati</taxon>
        <taxon>Cyanobacteriota</taxon>
        <taxon>Cyanophyceae</taxon>
        <taxon>Oscillatoriophycideae</taxon>
        <taxon>Chroococcales</taxon>
        <taxon>Gomphosphaeriaceae</taxon>
        <taxon>Gomphosphaeria</taxon>
    </lineage>
</organism>
<evidence type="ECO:0000256" key="7">
    <source>
        <dbReference type="ARBA" id="ARBA00023180"/>
    </source>
</evidence>
<reference evidence="8" key="1">
    <citation type="submission" date="2021-02" db="EMBL/GenBank/DDBJ databases">
        <title>Metagenome analyses of Stigonema ocellatum DSM 106950, Chlorogloea purpurea SAG 13.99 and Gomphosphaeria aponina DSM 107014.</title>
        <authorList>
            <person name="Marter P."/>
            <person name="Huang S."/>
        </authorList>
    </citation>
    <scope>NUCLEOTIDE SEQUENCE</scope>
    <source>
        <strain evidence="8">JP213</strain>
    </source>
</reference>
<dbReference type="SUPFAM" id="SSF52540">
    <property type="entry name" value="P-loop containing nucleoside triphosphate hydrolases"/>
    <property type="match status" value="1"/>
</dbReference>
<dbReference type="AlphaFoldDB" id="A0A941GVJ5"/>
<comment type="subcellular location">
    <subcellularLocation>
        <location evidence="1">Golgi apparatus membrane</location>
        <topology evidence="1">Single-pass type II membrane protein</topology>
    </subcellularLocation>
</comment>
<dbReference type="Proteomes" id="UP000767446">
    <property type="component" value="Unassembled WGS sequence"/>
</dbReference>
<dbReference type="PANTHER" id="PTHR12137">
    <property type="entry name" value="CARBOHYDRATE SULFOTRANSFERASE"/>
    <property type="match status" value="1"/>
</dbReference>